<keyword evidence="1" id="KW-0472">Membrane</keyword>
<feature type="transmembrane region" description="Helical" evidence="1">
    <location>
        <begin position="20"/>
        <end position="44"/>
    </location>
</feature>
<keyword evidence="3" id="KW-1185">Reference proteome</keyword>
<name>A0ABU1NQ08_9BACL</name>
<protein>
    <submittedName>
        <fullName evidence="2">Uncharacterized protein</fullName>
    </submittedName>
</protein>
<sequence length="633" mass="68101">MNAVNEDNNDLQPRMHPEQGSALVIALLAVVLMTMMGLILMSVLRGGAIQAATTESSVQAEAIAQKGLDDTLAQIRRAVAQGEFNGGMNYRSRVSHVEKQLVEMMLPFIDKHVGDPNNPNDKNGEVVKAKKGSYQVDVVLDEPTNPELSPKKPLAIPDAPYVRKFTITSRGIMEGKPVTVVTKVMTVYVSTINPVFRYPVSSGGDLLLNGTPSITGDIYVANHLKIRDEALFTGTASGTNLSKYGIQTGLPAIRGFIRVGGDSDTIAPRKFNFTQSDGVTETLPITDASDIVKPDYFAPQNFPLEDPTLDADVDVDVQGYVSNKTQTELQAKLTALSVGGNSEPDPELIELPPLFGDLTKSMLYNDLWVTVDGEVNVKDAVSAANEADMFVNNGVLTMANDASKLILSNGSVYVKSPDPNLVAADLRGELSLAAGKFVAVDGNVTLNNGFRFPKGTMYIKGDLKIIGNVWLQGTVYVEGNVELKQMTSINKEVEGSTGSSQTPLIVVASGEIVLGNSSNAGDENVRAFFYTKQGIRLYGVISKLWLTGGIHGGTGGVELNAVKGDLLTGGGSTIKRYQGSTDWNRDVPEIQLGNSKPSRLQIFYDDNLYDAPPDGIPTTDNFNVFVKNVKYIK</sequence>
<dbReference type="EMBL" id="JAVDSB010000001">
    <property type="protein sequence ID" value="MDR6549548.1"/>
    <property type="molecule type" value="Genomic_DNA"/>
</dbReference>
<evidence type="ECO:0000313" key="2">
    <source>
        <dbReference type="EMBL" id="MDR6549548.1"/>
    </source>
</evidence>
<dbReference type="RefSeq" id="WP_310223620.1">
    <property type="nucleotide sequence ID" value="NZ_JAVDSB010000001.1"/>
</dbReference>
<reference evidence="2 3" key="1">
    <citation type="submission" date="2023-07" db="EMBL/GenBank/DDBJ databases">
        <title>Sorghum-associated microbial communities from plants grown in Nebraska, USA.</title>
        <authorList>
            <person name="Schachtman D."/>
        </authorList>
    </citation>
    <scope>NUCLEOTIDE SEQUENCE [LARGE SCALE GENOMIC DNA]</scope>
    <source>
        <strain evidence="2 3">CC258</strain>
    </source>
</reference>
<accession>A0ABU1NQ08</accession>
<proteinExistence type="predicted"/>
<evidence type="ECO:0000313" key="3">
    <source>
        <dbReference type="Proteomes" id="UP001267290"/>
    </source>
</evidence>
<organism evidence="2 3">
    <name type="scientific">Paenibacillus qinlingensis</name>
    <dbReference type="NCBI Taxonomy" id="1837343"/>
    <lineage>
        <taxon>Bacteria</taxon>
        <taxon>Bacillati</taxon>
        <taxon>Bacillota</taxon>
        <taxon>Bacilli</taxon>
        <taxon>Bacillales</taxon>
        <taxon>Paenibacillaceae</taxon>
        <taxon>Paenibacillus</taxon>
    </lineage>
</organism>
<dbReference type="Proteomes" id="UP001267290">
    <property type="component" value="Unassembled WGS sequence"/>
</dbReference>
<keyword evidence="1" id="KW-0812">Transmembrane</keyword>
<gene>
    <name evidence="2" type="ORF">J2736_000731</name>
</gene>
<keyword evidence="1" id="KW-1133">Transmembrane helix</keyword>
<comment type="caution">
    <text evidence="2">The sequence shown here is derived from an EMBL/GenBank/DDBJ whole genome shotgun (WGS) entry which is preliminary data.</text>
</comment>
<evidence type="ECO:0000256" key="1">
    <source>
        <dbReference type="SAM" id="Phobius"/>
    </source>
</evidence>